<feature type="domain" description="3-beta hydroxysteroid dehydrogenase/isomerase" evidence="4">
    <location>
        <begin position="30"/>
        <end position="160"/>
    </location>
</feature>
<feature type="non-terminal residue" evidence="5">
    <location>
        <position position="1"/>
    </location>
</feature>
<keyword evidence="1" id="KW-0521">NADP</keyword>
<evidence type="ECO:0000259" key="4">
    <source>
        <dbReference type="Pfam" id="PF01073"/>
    </source>
</evidence>
<dbReference type="Proteomes" id="UP000015453">
    <property type="component" value="Unassembled WGS sequence"/>
</dbReference>
<dbReference type="SUPFAM" id="SSF51735">
    <property type="entry name" value="NAD(P)-binding Rossmann-fold domains"/>
    <property type="match status" value="1"/>
</dbReference>
<dbReference type="PANTHER" id="PTHR10366:SF483">
    <property type="entry name" value="CINNAMOYL COA REDUCTASE-LIKE PROTEIN"/>
    <property type="match status" value="1"/>
</dbReference>
<protein>
    <recommendedName>
        <fullName evidence="4">3-beta hydroxysteroid dehydrogenase/isomerase domain-containing protein</fullName>
    </recommendedName>
</protein>
<dbReference type="EMBL" id="AUSU01002689">
    <property type="protein sequence ID" value="EPS68267.1"/>
    <property type="molecule type" value="Genomic_DNA"/>
</dbReference>
<dbReference type="OrthoDB" id="2735536at2759"/>
<reference evidence="5 6" key="1">
    <citation type="journal article" date="2013" name="BMC Genomics">
        <title>The miniature genome of a carnivorous plant Genlisea aurea contains a low number of genes and short non-coding sequences.</title>
        <authorList>
            <person name="Leushkin E.V."/>
            <person name="Sutormin R.A."/>
            <person name="Nabieva E.R."/>
            <person name="Penin A.A."/>
            <person name="Kondrashov A.S."/>
            <person name="Logacheva M.D."/>
        </authorList>
    </citation>
    <scope>NUCLEOTIDE SEQUENCE [LARGE SCALE GENOMIC DNA]</scope>
</reference>
<dbReference type="InterPro" id="IPR002225">
    <property type="entry name" value="3Beta_OHSteriod_DH/Estase"/>
</dbReference>
<dbReference type="Gene3D" id="3.40.50.720">
    <property type="entry name" value="NAD(P)-binding Rossmann-like Domain"/>
    <property type="match status" value="1"/>
</dbReference>
<dbReference type="AlphaFoldDB" id="S8E767"/>
<gene>
    <name evidence="5" type="ORF">M569_06505</name>
</gene>
<dbReference type="PANTHER" id="PTHR10366">
    <property type="entry name" value="NAD DEPENDENT EPIMERASE/DEHYDRATASE"/>
    <property type="match status" value="1"/>
</dbReference>
<accession>S8E767</accession>
<comment type="similarity">
    <text evidence="3">Belongs to the 3-beta-HSD family.</text>
</comment>
<dbReference type="InterPro" id="IPR036291">
    <property type="entry name" value="NAD(P)-bd_dom_sf"/>
</dbReference>
<keyword evidence="6" id="KW-1185">Reference proteome</keyword>
<evidence type="ECO:0000256" key="1">
    <source>
        <dbReference type="ARBA" id="ARBA00022857"/>
    </source>
</evidence>
<organism evidence="5 6">
    <name type="scientific">Genlisea aurea</name>
    <dbReference type="NCBI Taxonomy" id="192259"/>
    <lineage>
        <taxon>Eukaryota</taxon>
        <taxon>Viridiplantae</taxon>
        <taxon>Streptophyta</taxon>
        <taxon>Embryophyta</taxon>
        <taxon>Tracheophyta</taxon>
        <taxon>Spermatophyta</taxon>
        <taxon>Magnoliopsida</taxon>
        <taxon>eudicotyledons</taxon>
        <taxon>Gunneridae</taxon>
        <taxon>Pentapetalae</taxon>
        <taxon>asterids</taxon>
        <taxon>lamiids</taxon>
        <taxon>Lamiales</taxon>
        <taxon>Lentibulariaceae</taxon>
        <taxon>Genlisea</taxon>
    </lineage>
</organism>
<name>S8E767_9LAMI</name>
<evidence type="ECO:0000256" key="2">
    <source>
        <dbReference type="ARBA" id="ARBA00023002"/>
    </source>
</evidence>
<dbReference type="GO" id="GO:0006694">
    <property type="term" value="P:steroid biosynthetic process"/>
    <property type="evidence" value="ECO:0007669"/>
    <property type="project" value="InterPro"/>
</dbReference>
<proteinExistence type="inferred from homology"/>
<feature type="non-terminal residue" evidence="5">
    <location>
        <position position="307"/>
    </location>
</feature>
<evidence type="ECO:0000256" key="3">
    <source>
        <dbReference type="RuleBase" id="RU004475"/>
    </source>
</evidence>
<dbReference type="Pfam" id="PF01073">
    <property type="entry name" value="3Beta_HSD"/>
    <property type="match status" value="1"/>
</dbReference>
<evidence type="ECO:0000313" key="6">
    <source>
        <dbReference type="Proteomes" id="UP000015453"/>
    </source>
</evidence>
<dbReference type="GO" id="GO:0016616">
    <property type="term" value="F:oxidoreductase activity, acting on the CH-OH group of donors, NAD or NADP as acceptor"/>
    <property type="evidence" value="ECO:0007669"/>
    <property type="project" value="InterPro"/>
</dbReference>
<keyword evidence="2 3" id="KW-0560">Oxidoreductase</keyword>
<evidence type="ECO:0000313" key="5">
    <source>
        <dbReference type="EMBL" id="EPS68267.1"/>
    </source>
</evidence>
<dbReference type="InterPro" id="IPR050425">
    <property type="entry name" value="NAD(P)_dehydrat-like"/>
</dbReference>
<sequence>AAAGRKDRSGEKDENINSEIESSEESLVCVTSGVSYLGMAIVNQLRFRGYSVRIIVDNEEDLEKLTEIDGGAGVELAVAKFGDVESLVRAFHGAVAVFHTAGFVDPSGISGYTKSMVEVEVKGTENVMRASEMSGSVRYCVLTSSLVACVWRDDDRRIIIDHNSWSDHSYCAAKKLWYALGKLKMEKAATEMAQQLGLKLGTICCGLIRDGPHSIAYLKGAREMYARGVVAAVDDVRTLAEAHALVFEEMKKKKNGSGSGRYVWYDRVIEDDVELRKLGDEAGVDLSRAATADGGANRRFRLSKARL</sequence>
<comment type="caution">
    <text evidence="5">The sequence shown here is derived from an EMBL/GenBank/DDBJ whole genome shotgun (WGS) entry which is preliminary data.</text>
</comment>